<evidence type="ECO:0000256" key="1">
    <source>
        <dbReference type="SAM" id="MobiDB-lite"/>
    </source>
</evidence>
<dbReference type="Proteomes" id="UP000011599">
    <property type="component" value="Unassembled WGS sequence"/>
</dbReference>
<name>L9VWZ1_9EURY</name>
<feature type="region of interest" description="Disordered" evidence="1">
    <location>
        <begin position="1"/>
        <end position="27"/>
    </location>
</feature>
<dbReference type="EMBL" id="AOHW01000027">
    <property type="protein sequence ID" value="ELY41501.1"/>
    <property type="molecule type" value="Genomic_DNA"/>
</dbReference>
<feature type="region of interest" description="Disordered" evidence="1">
    <location>
        <begin position="65"/>
        <end position="91"/>
    </location>
</feature>
<protein>
    <submittedName>
        <fullName evidence="2">Uncharacterized protein</fullName>
    </submittedName>
</protein>
<gene>
    <name evidence="2" type="ORF">C496_09126</name>
</gene>
<dbReference type="PATRIC" id="fig|1114856.3.peg.1901"/>
<comment type="caution">
    <text evidence="2">The sequence shown here is derived from an EMBL/GenBank/DDBJ whole genome shotgun (WGS) entry which is preliminary data.</text>
</comment>
<feature type="compositionally biased region" description="Basic residues" evidence="1">
    <location>
        <begin position="8"/>
        <end position="20"/>
    </location>
</feature>
<evidence type="ECO:0000313" key="3">
    <source>
        <dbReference type="Proteomes" id="UP000011599"/>
    </source>
</evidence>
<sequence>MIDDGVRRSRSAVRRIRSRRSGGPIQDGLANSVRLSYQWYAFTCRHRNSGMNRYRSVGASIDRHGALGRRSAPGYRRDGRSDERVDRLEGSRRRIEQVVAR</sequence>
<organism evidence="2 3">
    <name type="scientific">Natronorubrum tibetense GA33</name>
    <dbReference type="NCBI Taxonomy" id="1114856"/>
    <lineage>
        <taxon>Archaea</taxon>
        <taxon>Methanobacteriati</taxon>
        <taxon>Methanobacteriota</taxon>
        <taxon>Stenosarchaea group</taxon>
        <taxon>Halobacteria</taxon>
        <taxon>Halobacteriales</taxon>
        <taxon>Natrialbaceae</taxon>
        <taxon>Natronorubrum</taxon>
    </lineage>
</organism>
<feature type="compositionally biased region" description="Basic and acidic residues" evidence="1">
    <location>
        <begin position="75"/>
        <end position="91"/>
    </location>
</feature>
<reference evidence="2 3" key="1">
    <citation type="journal article" date="2014" name="PLoS Genet.">
        <title>Phylogenetically driven sequencing of extremely halophilic archaea reveals strategies for static and dynamic osmo-response.</title>
        <authorList>
            <person name="Becker E.A."/>
            <person name="Seitzer P.M."/>
            <person name="Tritt A."/>
            <person name="Larsen D."/>
            <person name="Krusor M."/>
            <person name="Yao A.I."/>
            <person name="Wu D."/>
            <person name="Madern D."/>
            <person name="Eisen J.A."/>
            <person name="Darling A.E."/>
            <person name="Facciotti M.T."/>
        </authorList>
    </citation>
    <scope>NUCLEOTIDE SEQUENCE [LARGE SCALE GENOMIC DNA]</scope>
    <source>
        <strain evidence="2 3">GA33</strain>
    </source>
</reference>
<evidence type="ECO:0000313" key="2">
    <source>
        <dbReference type="EMBL" id="ELY41501.1"/>
    </source>
</evidence>
<accession>L9VWZ1</accession>
<keyword evidence="3" id="KW-1185">Reference proteome</keyword>
<proteinExistence type="predicted"/>
<dbReference type="AlphaFoldDB" id="L9VWZ1"/>